<keyword evidence="2" id="KW-1185">Reference proteome</keyword>
<gene>
    <name evidence="1" type="ORF">L3X38_005035</name>
</gene>
<evidence type="ECO:0000313" key="1">
    <source>
        <dbReference type="EMBL" id="KAI5352144.1"/>
    </source>
</evidence>
<comment type="caution">
    <text evidence="1">The sequence shown here is derived from an EMBL/GenBank/DDBJ whole genome shotgun (WGS) entry which is preliminary data.</text>
</comment>
<accession>A0AAD5F3R5</accession>
<reference evidence="1 2" key="1">
    <citation type="journal article" date="2022" name="G3 (Bethesda)">
        <title>Whole-genome sequence and methylome profiling of the almond [Prunus dulcis (Mill.) D.A. Webb] cultivar 'Nonpareil'.</title>
        <authorList>
            <person name="D'Amico-Willman K.M."/>
            <person name="Ouma W.Z."/>
            <person name="Meulia T."/>
            <person name="Sideli G.M."/>
            <person name="Gradziel T.M."/>
            <person name="Fresnedo-Ramirez J."/>
        </authorList>
    </citation>
    <scope>NUCLEOTIDE SEQUENCE [LARGE SCALE GENOMIC DNA]</scope>
    <source>
        <strain evidence="1">Clone GOH B32 T37-40</strain>
    </source>
</reference>
<dbReference type="EMBL" id="JAJFAZ020000001">
    <property type="protein sequence ID" value="KAI5352144.1"/>
    <property type="molecule type" value="Genomic_DNA"/>
</dbReference>
<dbReference type="Proteomes" id="UP001054821">
    <property type="component" value="Chromosome 1"/>
</dbReference>
<organism evidence="1 2">
    <name type="scientific">Prunus dulcis</name>
    <name type="common">Almond</name>
    <name type="synonym">Amygdalus dulcis</name>
    <dbReference type="NCBI Taxonomy" id="3755"/>
    <lineage>
        <taxon>Eukaryota</taxon>
        <taxon>Viridiplantae</taxon>
        <taxon>Streptophyta</taxon>
        <taxon>Embryophyta</taxon>
        <taxon>Tracheophyta</taxon>
        <taxon>Spermatophyta</taxon>
        <taxon>Magnoliopsida</taxon>
        <taxon>eudicotyledons</taxon>
        <taxon>Gunneridae</taxon>
        <taxon>Pentapetalae</taxon>
        <taxon>rosids</taxon>
        <taxon>fabids</taxon>
        <taxon>Rosales</taxon>
        <taxon>Rosaceae</taxon>
        <taxon>Amygdaloideae</taxon>
        <taxon>Amygdaleae</taxon>
        <taxon>Prunus</taxon>
    </lineage>
</organism>
<protein>
    <submittedName>
        <fullName evidence="1">Uncharacterized protein</fullName>
    </submittedName>
</protein>
<evidence type="ECO:0000313" key="2">
    <source>
        <dbReference type="Proteomes" id="UP001054821"/>
    </source>
</evidence>
<name>A0AAD5F3R5_PRUDU</name>
<sequence>MPKKFINYGKIDSANHTEFSSYVEDSSIIMSGFTGYRESGTDQNDSFKWYDQSANNPHNNFKSYVGCNAGFGFRVVLLKENEEEEEGWVVEMLGLDLGFDGWR</sequence>
<proteinExistence type="predicted"/>
<dbReference type="AlphaFoldDB" id="A0AAD5F3R5"/>